<dbReference type="Gene3D" id="1.25.40.10">
    <property type="entry name" value="Tetratricopeptide repeat domain"/>
    <property type="match status" value="2"/>
</dbReference>
<dbReference type="Pfam" id="PF00931">
    <property type="entry name" value="NB-ARC"/>
    <property type="match status" value="1"/>
</dbReference>
<dbReference type="SMART" id="SM00028">
    <property type="entry name" value="TPR"/>
    <property type="match status" value="3"/>
</dbReference>
<dbReference type="InterPro" id="IPR011990">
    <property type="entry name" value="TPR-like_helical_dom_sf"/>
</dbReference>
<dbReference type="InterPro" id="IPR027417">
    <property type="entry name" value="P-loop_NTPase"/>
</dbReference>
<organism evidence="2 3">
    <name type="scientific">Mycena metata</name>
    <dbReference type="NCBI Taxonomy" id="1033252"/>
    <lineage>
        <taxon>Eukaryota</taxon>
        <taxon>Fungi</taxon>
        <taxon>Dikarya</taxon>
        <taxon>Basidiomycota</taxon>
        <taxon>Agaricomycotina</taxon>
        <taxon>Agaricomycetes</taxon>
        <taxon>Agaricomycetidae</taxon>
        <taxon>Agaricales</taxon>
        <taxon>Marasmiineae</taxon>
        <taxon>Mycenaceae</taxon>
        <taxon>Mycena</taxon>
    </lineage>
</organism>
<dbReference type="PANTHER" id="PTHR47691:SF3">
    <property type="entry name" value="HTH-TYPE TRANSCRIPTIONAL REGULATOR RV0890C-RELATED"/>
    <property type="match status" value="1"/>
</dbReference>
<proteinExistence type="predicted"/>
<keyword evidence="3" id="KW-1185">Reference proteome</keyword>
<gene>
    <name evidence="2" type="ORF">B0H16DRAFT_1476290</name>
</gene>
<reference evidence="2" key="1">
    <citation type="submission" date="2023-03" db="EMBL/GenBank/DDBJ databases">
        <title>Massive genome expansion in bonnet fungi (Mycena s.s.) driven by repeated elements and novel gene families across ecological guilds.</title>
        <authorList>
            <consortium name="Lawrence Berkeley National Laboratory"/>
            <person name="Harder C.B."/>
            <person name="Miyauchi S."/>
            <person name="Viragh M."/>
            <person name="Kuo A."/>
            <person name="Thoen E."/>
            <person name="Andreopoulos B."/>
            <person name="Lu D."/>
            <person name="Skrede I."/>
            <person name="Drula E."/>
            <person name="Henrissat B."/>
            <person name="Morin E."/>
            <person name="Kohler A."/>
            <person name="Barry K."/>
            <person name="LaButti K."/>
            <person name="Morin E."/>
            <person name="Salamov A."/>
            <person name="Lipzen A."/>
            <person name="Mereny Z."/>
            <person name="Hegedus B."/>
            <person name="Baldrian P."/>
            <person name="Stursova M."/>
            <person name="Weitz H."/>
            <person name="Taylor A."/>
            <person name="Grigoriev I.V."/>
            <person name="Nagy L.G."/>
            <person name="Martin F."/>
            <person name="Kauserud H."/>
        </authorList>
    </citation>
    <scope>NUCLEOTIDE SEQUENCE</scope>
    <source>
        <strain evidence="2">CBHHK182m</strain>
    </source>
</reference>
<dbReference type="InterPro" id="IPR002182">
    <property type="entry name" value="NB-ARC"/>
</dbReference>
<accession>A0AAD7HBV1</accession>
<evidence type="ECO:0000259" key="1">
    <source>
        <dbReference type="Pfam" id="PF00931"/>
    </source>
</evidence>
<dbReference type="CDD" id="cd21037">
    <property type="entry name" value="MLKL_NTD"/>
    <property type="match status" value="1"/>
</dbReference>
<dbReference type="SUPFAM" id="SSF48452">
    <property type="entry name" value="TPR-like"/>
    <property type="match status" value="2"/>
</dbReference>
<dbReference type="SUPFAM" id="SSF52540">
    <property type="entry name" value="P-loop containing nucleoside triphosphate hydrolases"/>
    <property type="match status" value="1"/>
</dbReference>
<evidence type="ECO:0000313" key="3">
    <source>
        <dbReference type="Proteomes" id="UP001215598"/>
    </source>
</evidence>
<evidence type="ECO:0000313" key="2">
    <source>
        <dbReference type="EMBL" id="KAJ7717159.1"/>
    </source>
</evidence>
<dbReference type="PANTHER" id="PTHR47691">
    <property type="entry name" value="REGULATOR-RELATED"/>
    <property type="match status" value="1"/>
</dbReference>
<dbReference type="Pfam" id="PF13424">
    <property type="entry name" value="TPR_12"/>
    <property type="match status" value="1"/>
</dbReference>
<dbReference type="EMBL" id="JARKIB010000281">
    <property type="protein sequence ID" value="KAJ7717159.1"/>
    <property type="molecule type" value="Genomic_DNA"/>
</dbReference>
<dbReference type="Proteomes" id="UP001215598">
    <property type="component" value="Unassembled WGS sequence"/>
</dbReference>
<comment type="caution">
    <text evidence="2">The sequence shown here is derived from an EMBL/GenBank/DDBJ whole genome shotgun (WGS) entry which is preliminary data.</text>
</comment>
<dbReference type="InterPro" id="IPR059179">
    <property type="entry name" value="MLKL-like_MCAfunc"/>
</dbReference>
<dbReference type="AlphaFoldDB" id="A0AAD7HBV1"/>
<dbReference type="InterPro" id="IPR019734">
    <property type="entry name" value="TPR_rpt"/>
</dbReference>
<name>A0AAD7HBV1_9AGAR</name>
<feature type="domain" description="NB-ARC" evidence="1">
    <location>
        <begin position="201"/>
        <end position="284"/>
    </location>
</feature>
<protein>
    <recommendedName>
        <fullName evidence="1">NB-ARC domain-containing protein</fullName>
    </recommendedName>
</protein>
<sequence>MPPQAPSDARLNNIVTHLKSAVELLNNLHDAIGTPLLPVISSLVLSLTTSIQSVKRNLDECVNLLEGIHSVLYAIFDLHIKSAGGLPLGMLEQLGYFTERIRTLPKINVYIEAQQENKFKNLFRQGETNRLRKDCWEGLQQVMDKFKIKANATLLASTEETRETTERMHQELLELISTVSDGTISVSEKSSPKIFYGRDSEITEILDALSQSSPRVAILGGGSMGKTTLAKTVLHHPALRDKYEHRYFVSADSATTDIELAGQIALHLGLRPGKNLTKPVLRYLANAPPCLLILDNLETSWEPLESRKGIEELLSLLSDVEHLALIIFMDIADESHNSDDMQQLLCVTDNMPLAVTLVAHLVDYEGCASVLVRWEEEKTALLSDGYDKRSNLDASITISLLSPRMRTSPGAQELLSLLPILPDGLSEGELIQSRLPIQDIRRCRATLLGTSLAYSDTNHRLKSLAPIREHIQTFCPPSDALIQALGQHYHSRLKLYRKYYGMQQMGGIMNETTQHHSGLTTKPDRISGYGGTGLLDHIPPLLPRAADRELDALFITEAFNSHLYRPVVDPERLIDEGISHFVYFNNPALEANDSPTPGRFCKAVGDYHRTVARSSAAAMHFFKKGLAISRLSGNTIQESSNLNGIAELECYSGNYHSALNHVREAQRLARLAGDSYREALSLRVAGLCSRFLGDFKNAIVHLQKARELLKVCGIPGGNLQQLTMNDEAQVHLLKSEYAEAREIHSQLVHTISADRDPAFYASSVLNFAEIGVITGVPTPEVQHHLDRGKALCQNPHHPTGLVVADVISADLHLREGDTSAAKARFHRCVTSMRGVSNELVSYSLERLADGTRWSNANHDYASWTVVYLAHGYHTAENLALLKGLIFLGDIFLSQRDNETATSLFQIALEGFTSMDVHRSRAQCLVRLGDIAKDRGDIPGALELWKRARELFERSLQDKEITRIDSRLAANHSIGLVVE</sequence>
<dbReference type="Gene3D" id="3.40.50.300">
    <property type="entry name" value="P-loop containing nucleotide triphosphate hydrolases"/>
    <property type="match status" value="1"/>
</dbReference>